<dbReference type="EMBL" id="BMFC01000001">
    <property type="protein sequence ID" value="GGB87449.1"/>
    <property type="molecule type" value="Genomic_DNA"/>
</dbReference>
<dbReference type="InterPro" id="IPR023214">
    <property type="entry name" value="HAD_sf"/>
</dbReference>
<organism evidence="5 6">
    <name type="scientific">Marivita lacus</name>
    <dbReference type="NCBI Taxonomy" id="1323742"/>
    <lineage>
        <taxon>Bacteria</taxon>
        <taxon>Pseudomonadati</taxon>
        <taxon>Pseudomonadota</taxon>
        <taxon>Alphaproteobacteria</taxon>
        <taxon>Rhodobacterales</taxon>
        <taxon>Roseobacteraceae</taxon>
        <taxon>Marivita</taxon>
    </lineage>
</organism>
<dbReference type="PANTHER" id="PTHR43434:SF1">
    <property type="entry name" value="PHOSPHOGLYCOLATE PHOSPHATASE"/>
    <property type="match status" value="1"/>
</dbReference>
<dbReference type="InterPro" id="IPR036412">
    <property type="entry name" value="HAD-like_sf"/>
</dbReference>
<dbReference type="Gene3D" id="3.40.50.1000">
    <property type="entry name" value="HAD superfamily/HAD-like"/>
    <property type="match status" value="1"/>
</dbReference>
<dbReference type="InterPro" id="IPR006439">
    <property type="entry name" value="HAD-SF_hydro_IA"/>
</dbReference>
<dbReference type="SFLD" id="SFLDG01129">
    <property type="entry name" value="C1.5:_HAD__Beta-PGM__Phosphata"/>
    <property type="match status" value="1"/>
</dbReference>
<accession>A0ABQ1K6V2</accession>
<evidence type="ECO:0000313" key="6">
    <source>
        <dbReference type="Proteomes" id="UP000645462"/>
    </source>
</evidence>
<dbReference type="EC" id="3.1.3.18" evidence="4"/>
<protein>
    <recommendedName>
        <fullName evidence="4">phosphoglycolate phosphatase</fullName>
        <ecNumber evidence="4">3.1.3.18</ecNumber>
    </recommendedName>
</protein>
<evidence type="ECO:0000256" key="2">
    <source>
        <dbReference type="ARBA" id="ARBA00004818"/>
    </source>
</evidence>
<comment type="pathway">
    <text evidence="2">Organic acid metabolism; glycolate biosynthesis; glycolate from 2-phosphoglycolate: step 1/1.</text>
</comment>
<dbReference type="Pfam" id="PF00702">
    <property type="entry name" value="Hydrolase"/>
    <property type="match status" value="1"/>
</dbReference>
<comment type="caution">
    <text evidence="5">The sequence shown here is derived from an EMBL/GenBank/DDBJ whole genome shotgun (WGS) entry which is preliminary data.</text>
</comment>
<dbReference type="SFLD" id="SFLDS00003">
    <property type="entry name" value="Haloacid_Dehalogenase"/>
    <property type="match status" value="1"/>
</dbReference>
<evidence type="ECO:0000313" key="5">
    <source>
        <dbReference type="EMBL" id="GGB87449.1"/>
    </source>
</evidence>
<gene>
    <name evidence="5" type="ORF">GCM10011363_00100</name>
</gene>
<comment type="catalytic activity">
    <reaction evidence="1">
        <text>2-phosphoglycolate + H2O = glycolate + phosphate</text>
        <dbReference type="Rhea" id="RHEA:14369"/>
        <dbReference type="ChEBI" id="CHEBI:15377"/>
        <dbReference type="ChEBI" id="CHEBI:29805"/>
        <dbReference type="ChEBI" id="CHEBI:43474"/>
        <dbReference type="ChEBI" id="CHEBI:58033"/>
        <dbReference type="EC" id="3.1.3.18"/>
    </reaction>
</comment>
<name>A0ABQ1K6V2_9RHOB</name>
<sequence>MTRRDIGAILFDKDGTLFDFGATWNVWAANLLTRLSQGDAARAQALGDLIGFDLAARRFSPDSFVIAGTPDDLVDVLSPEFPDLTRKDLITLINDEAVSAPMAEAVPLAPLLDHFLAEGIVLGVATNDAERPALAHLDEAGVRGRFAFVAGSDSGFGAKPTPGQLLAFCDAIGIMPDRVVMVGDSTHDLVAGRAAGMWTVAVLTGMADTATLAPLADVVLPDIGHLPGWLGLA</sequence>
<keyword evidence="6" id="KW-1185">Reference proteome</keyword>
<dbReference type="Gene3D" id="1.10.150.240">
    <property type="entry name" value="Putative phosphatase, domain 2"/>
    <property type="match status" value="1"/>
</dbReference>
<dbReference type="InterPro" id="IPR023198">
    <property type="entry name" value="PGP-like_dom2"/>
</dbReference>
<dbReference type="NCBIfam" id="TIGR01549">
    <property type="entry name" value="HAD-SF-IA-v1"/>
    <property type="match status" value="1"/>
</dbReference>
<reference evidence="6" key="1">
    <citation type="journal article" date="2019" name="Int. J. Syst. Evol. Microbiol.">
        <title>The Global Catalogue of Microorganisms (GCM) 10K type strain sequencing project: providing services to taxonomists for standard genome sequencing and annotation.</title>
        <authorList>
            <consortium name="The Broad Institute Genomics Platform"/>
            <consortium name="The Broad Institute Genome Sequencing Center for Infectious Disease"/>
            <person name="Wu L."/>
            <person name="Ma J."/>
        </authorList>
    </citation>
    <scope>NUCLEOTIDE SEQUENCE [LARGE SCALE GENOMIC DNA]</scope>
    <source>
        <strain evidence="6">CGMCC 1.12478</strain>
    </source>
</reference>
<dbReference type="InterPro" id="IPR050155">
    <property type="entry name" value="HAD-like_hydrolase_sf"/>
</dbReference>
<evidence type="ECO:0000256" key="4">
    <source>
        <dbReference type="ARBA" id="ARBA00013078"/>
    </source>
</evidence>
<dbReference type="RefSeq" id="WP_188479909.1">
    <property type="nucleotide sequence ID" value="NZ_BMFC01000001.1"/>
</dbReference>
<evidence type="ECO:0000256" key="1">
    <source>
        <dbReference type="ARBA" id="ARBA00000830"/>
    </source>
</evidence>
<evidence type="ECO:0000256" key="3">
    <source>
        <dbReference type="ARBA" id="ARBA00006171"/>
    </source>
</evidence>
<dbReference type="PANTHER" id="PTHR43434">
    <property type="entry name" value="PHOSPHOGLYCOLATE PHOSPHATASE"/>
    <property type="match status" value="1"/>
</dbReference>
<dbReference type="SUPFAM" id="SSF56784">
    <property type="entry name" value="HAD-like"/>
    <property type="match status" value="1"/>
</dbReference>
<dbReference type="Proteomes" id="UP000645462">
    <property type="component" value="Unassembled WGS sequence"/>
</dbReference>
<comment type="similarity">
    <text evidence="3">Belongs to the HAD-like hydrolase superfamily. CbbY/CbbZ/Gph/YieH family.</text>
</comment>
<proteinExistence type="inferred from homology"/>